<evidence type="ECO:0000313" key="2">
    <source>
        <dbReference type="EMBL" id="GAA5509807.1"/>
    </source>
</evidence>
<dbReference type="Proteomes" id="UP001416858">
    <property type="component" value="Unassembled WGS sequence"/>
</dbReference>
<accession>A0ABP9VXE3</accession>
<name>A0ABP9VXE3_9BACT</name>
<evidence type="ECO:0000313" key="3">
    <source>
        <dbReference type="Proteomes" id="UP001416858"/>
    </source>
</evidence>
<dbReference type="RefSeq" id="WP_345687178.1">
    <property type="nucleotide sequence ID" value="NZ_BAABRO010000016.1"/>
</dbReference>
<keyword evidence="3" id="KW-1185">Reference proteome</keyword>
<comment type="caution">
    <text evidence="2">The sequence shown here is derived from an EMBL/GenBank/DDBJ whole genome shotgun (WGS) entry which is preliminary data.</text>
</comment>
<reference evidence="2 3" key="1">
    <citation type="submission" date="2024-02" db="EMBL/GenBank/DDBJ databases">
        <title>Rhodopirellula caenicola NBRC 110016.</title>
        <authorList>
            <person name="Ichikawa N."/>
            <person name="Katano-Makiyama Y."/>
            <person name="Hidaka K."/>
        </authorList>
    </citation>
    <scope>NUCLEOTIDE SEQUENCE [LARGE SCALE GENOMIC DNA]</scope>
    <source>
        <strain evidence="2 3">NBRC 110016</strain>
    </source>
</reference>
<sequence length="516" mass="56378">MSRQILSNALARETTASRRKFLGMASVLIAGTAVSASSVSVAMAHAEEPAAAQTANEVSEPVTLAVDATSQLFRVRMELDVEGNVNIPANSLVSRKKAMVVPLKSEAVFDYEERYRLPSDAEIGSFVTATERFYHEAASINELNGLKRHSKLRSAVAHMMLRRDTLPEVLYSTTESLTNDELGLLRVPVSSVAVDGMLPSDAVVVGDQYVIDSEPMRYLLNLSSVEQSEVKAEVVSVTASDARIQIRGNVDGSVEGVPTKIRVVGKMTFDRKAGVTTWFAMAVHETREIGIAVPGFDVAATIKMVRQPLAKPIKMSAEPLPTDVTAAVDPTHLLVELQSDQVGISTRMDRRWRMMTDSRGVAMMRMIENDRSIAQCDFRRLSKLAEGKQWTIAALQEDVKKTLGEQLVQLELANETVSDEGLSVLTVIARGAVQEVPIRWIIQHFSDDSGRRVLATFTMEGDSVDAFGGSHVQLSETLRFRDPNVAAEGHVEIATSAKIQTRRDGDQPVSSASDVR</sequence>
<evidence type="ECO:0008006" key="4">
    <source>
        <dbReference type="Google" id="ProtNLM"/>
    </source>
</evidence>
<protein>
    <recommendedName>
        <fullName evidence="4">Secreted protein</fullName>
    </recommendedName>
</protein>
<proteinExistence type="predicted"/>
<dbReference type="PROSITE" id="PS51318">
    <property type="entry name" value="TAT"/>
    <property type="match status" value="1"/>
</dbReference>
<dbReference type="EMBL" id="BAABRO010000016">
    <property type="protein sequence ID" value="GAA5509807.1"/>
    <property type="molecule type" value="Genomic_DNA"/>
</dbReference>
<dbReference type="InterPro" id="IPR006311">
    <property type="entry name" value="TAT_signal"/>
</dbReference>
<gene>
    <name evidence="2" type="ORF">Rcae01_05310</name>
</gene>
<feature type="region of interest" description="Disordered" evidence="1">
    <location>
        <begin position="497"/>
        <end position="516"/>
    </location>
</feature>
<organism evidence="2 3">
    <name type="scientific">Novipirellula caenicola</name>
    <dbReference type="NCBI Taxonomy" id="1536901"/>
    <lineage>
        <taxon>Bacteria</taxon>
        <taxon>Pseudomonadati</taxon>
        <taxon>Planctomycetota</taxon>
        <taxon>Planctomycetia</taxon>
        <taxon>Pirellulales</taxon>
        <taxon>Pirellulaceae</taxon>
        <taxon>Novipirellula</taxon>
    </lineage>
</organism>
<evidence type="ECO:0000256" key="1">
    <source>
        <dbReference type="SAM" id="MobiDB-lite"/>
    </source>
</evidence>